<dbReference type="EMBL" id="BNDW01000117">
    <property type="protein sequence ID" value="GHI27850.1"/>
    <property type="molecule type" value="Genomic_DNA"/>
</dbReference>
<proteinExistence type="predicted"/>
<keyword evidence="2" id="KW-1185">Reference proteome</keyword>
<dbReference type="InterPro" id="IPR015068">
    <property type="entry name" value="DUF1877"/>
</dbReference>
<sequence length="164" mass="18169">MSMNGAYLRLTPEELARALDDPEWAWGFAEESLDEDGEGAAPARARHFTTGQTWHVLGFLLERAAFPVDVVMGEELLTGEPWGYEPPRYLAPDRVRLAADALRRTTYDRLVEGVEPAELTEAEIHPPIWESAASLDWARDAFASLREYLGAAASAGQAVVVWID</sequence>
<name>A0ABQ3PS53_9ACTN</name>
<gene>
    <name evidence="1" type="ORF">Shyd_92210</name>
</gene>
<reference evidence="1" key="1">
    <citation type="submission" date="2024-05" db="EMBL/GenBank/DDBJ databases">
        <title>Whole genome shotgun sequence of Streptomyces hydrogenans NBRC 13475.</title>
        <authorList>
            <person name="Komaki H."/>
            <person name="Tamura T."/>
        </authorList>
    </citation>
    <scope>NUCLEOTIDE SEQUENCE</scope>
    <source>
        <strain evidence="1">NBRC 13475</strain>
    </source>
</reference>
<dbReference type="Proteomes" id="UP001052739">
    <property type="component" value="Unassembled WGS sequence"/>
</dbReference>
<dbReference type="SUPFAM" id="SSF111069">
    <property type="entry name" value="Hypothetical protein yfbM"/>
    <property type="match status" value="1"/>
</dbReference>
<organism evidence="1 2">
    <name type="scientific">Streptomyces hydrogenans</name>
    <dbReference type="NCBI Taxonomy" id="1873719"/>
    <lineage>
        <taxon>Bacteria</taxon>
        <taxon>Bacillati</taxon>
        <taxon>Actinomycetota</taxon>
        <taxon>Actinomycetes</taxon>
        <taxon>Kitasatosporales</taxon>
        <taxon>Streptomycetaceae</taxon>
        <taxon>Streptomyces</taxon>
    </lineage>
</organism>
<evidence type="ECO:0008006" key="3">
    <source>
        <dbReference type="Google" id="ProtNLM"/>
    </source>
</evidence>
<protein>
    <recommendedName>
        <fullName evidence="3">DUF1877 domain-containing protein</fullName>
    </recommendedName>
</protein>
<dbReference type="Pfam" id="PF08974">
    <property type="entry name" value="DUF1877"/>
    <property type="match status" value="1"/>
</dbReference>
<accession>A0ABQ3PS53</accession>
<dbReference type="RefSeq" id="WP_190225704.1">
    <property type="nucleotide sequence ID" value="NZ_BNBS01000124.1"/>
</dbReference>
<dbReference type="InterPro" id="IPR035944">
    <property type="entry name" value="YfbM-like_sf"/>
</dbReference>
<comment type="caution">
    <text evidence="1">The sequence shown here is derived from an EMBL/GenBank/DDBJ whole genome shotgun (WGS) entry which is preliminary data.</text>
</comment>
<dbReference type="Gene3D" id="3.40.1760.10">
    <property type="entry name" value="YfbM-like super family"/>
    <property type="match status" value="1"/>
</dbReference>
<evidence type="ECO:0000313" key="1">
    <source>
        <dbReference type="EMBL" id="GHI27850.1"/>
    </source>
</evidence>
<evidence type="ECO:0000313" key="2">
    <source>
        <dbReference type="Proteomes" id="UP001052739"/>
    </source>
</evidence>